<dbReference type="EMBL" id="JACVXD010000018">
    <property type="protein sequence ID" value="MBD0825458.1"/>
    <property type="molecule type" value="Genomic_DNA"/>
</dbReference>
<organism evidence="2 3">
    <name type="scientific">Aestuariibaculum marinum</name>
    <dbReference type="NCBI Taxonomy" id="2683592"/>
    <lineage>
        <taxon>Bacteria</taxon>
        <taxon>Pseudomonadati</taxon>
        <taxon>Bacteroidota</taxon>
        <taxon>Flavobacteriia</taxon>
        <taxon>Flavobacteriales</taxon>
        <taxon>Flavobacteriaceae</taxon>
    </lineage>
</organism>
<evidence type="ECO:0000313" key="3">
    <source>
        <dbReference type="Proteomes" id="UP000621516"/>
    </source>
</evidence>
<evidence type="ECO:0000259" key="1">
    <source>
        <dbReference type="Pfam" id="PF08281"/>
    </source>
</evidence>
<feature type="domain" description="RNA polymerase sigma factor 70 region 4 type 2" evidence="1">
    <location>
        <begin position="1"/>
        <end position="31"/>
    </location>
</feature>
<dbReference type="GO" id="GO:0016987">
    <property type="term" value="F:sigma factor activity"/>
    <property type="evidence" value="ECO:0007669"/>
    <property type="project" value="InterPro"/>
</dbReference>
<dbReference type="InterPro" id="IPR036388">
    <property type="entry name" value="WH-like_DNA-bd_sf"/>
</dbReference>
<dbReference type="Proteomes" id="UP000621516">
    <property type="component" value="Unassembled WGS sequence"/>
</dbReference>
<reference evidence="2 3" key="1">
    <citation type="journal article" date="2018" name="J. Microbiol.">
        <title>Aestuariibaculum marinum sp. nov., a marine bacterium isolated from seawater in South Korea.</title>
        <authorList>
            <person name="Choi J."/>
            <person name="Lee D."/>
            <person name="Jang J.H."/>
            <person name="Cha S."/>
            <person name="Seo T."/>
        </authorList>
    </citation>
    <scope>NUCLEOTIDE SEQUENCE [LARGE SCALE GENOMIC DNA]</scope>
    <source>
        <strain evidence="2 3">IP7</strain>
    </source>
</reference>
<dbReference type="InterPro" id="IPR013324">
    <property type="entry name" value="RNA_pol_sigma_r3/r4-like"/>
</dbReference>
<dbReference type="Gene3D" id="1.10.10.10">
    <property type="entry name" value="Winged helix-like DNA-binding domain superfamily/Winged helix DNA-binding domain"/>
    <property type="match status" value="1"/>
</dbReference>
<proteinExistence type="predicted"/>
<dbReference type="InterPro" id="IPR013249">
    <property type="entry name" value="RNA_pol_sigma70_r4_t2"/>
</dbReference>
<accession>A0A8J6PZR9</accession>
<dbReference type="SUPFAM" id="SSF88659">
    <property type="entry name" value="Sigma3 and sigma4 domains of RNA polymerase sigma factors"/>
    <property type="match status" value="1"/>
</dbReference>
<protein>
    <recommendedName>
        <fullName evidence="1">RNA polymerase sigma factor 70 region 4 type 2 domain-containing protein</fullName>
    </recommendedName>
</protein>
<evidence type="ECO:0000313" key="2">
    <source>
        <dbReference type="EMBL" id="MBD0825458.1"/>
    </source>
</evidence>
<name>A0A8J6PZR9_9FLAO</name>
<dbReference type="Pfam" id="PF08281">
    <property type="entry name" value="Sigma70_r4_2"/>
    <property type="match status" value="1"/>
</dbReference>
<keyword evidence="3" id="KW-1185">Reference proteome</keyword>
<dbReference type="GO" id="GO:0003677">
    <property type="term" value="F:DNA binding"/>
    <property type="evidence" value="ECO:0007669"/>
    <property type="project" value="InterPro"/>
</dbReference>
<dbReference type="AlphaFoldDB" id="A0A8J6PZR9"/>
<gene>
    <name evidence="2" type="ORF">ICJ85_15690</name>
</gene>
<comment type="caution">
    <text evidence="2">The sequence shown here is derived from an EMBL/GenBank/DDBJ whole genome shotgun (WGS) entry which is preliminary data.</text>
</comment>
<sequence length="35" mass="4050">MAKLEGLSYDEIAEHHNIAARTVENQMYKAFEIII</sequence>
<dbReference type="GO" id="GO:0006352">
    <property type="term" value="P:DNA-templated transcription initiation"/>
    <property type="evidence" value="ECO:0007669"/>
    <property type="project" value="InterPro"/>
</dbReference>